<dbReference type="AlphaFoldDB" id="A0A3E2X1Z7"/>
<name>A0A3E2X1Z7_9FIRM</name>
<dbReference type="EMBL" id="QVIA01000001">
    <property type="protein sequence ID" value="RGC35504.1"/>
    <property type="molecule type" value="Genomic_DNA"/>
</dbReference>
<evidence type="ECO:0000313" key="2">
    <source>
        <dbReference type="Proteomes" id="UP000261111"/>
    </source>
</evidence>
<reference evidence="1 2" key="1">
    <citation type="submission" date="2018-08" db="EMBL/GenBank/DDBJ databases">
        <title>A genome reference for cultivated species of the human gut microbiota.</title>
        <authorList>
            <person name="Zou Y."/>
            <person name="Xue W."/>
            <person name="Luo G."/>
        </authorList>
    </citation>
    <scope>NUCLEOTIDE SEQUENCE [LARGE SCALE GENOMIC DNA]</scope>
    <source>
        <strain evidence="1 2">AF19-21</strain>
    </source>
</reference>
<comment type="caution">
    <text evidence="1">The sequence shown here is derived from an EMBL/GenBank/DDBJ whole genome shotgun (WGS) entry which is preliminary data.</text>
</comment>
<proteinExistence type="predicted"/>
<protein>
    <submittedName>
        <fullName evidence="1">Uncharacterized protein</fullName>
    </submittedName>
</protein>
<gene>
    <name evidence="1" type="ORF">DWX41_00475</name>
</gene>
<sequence>MNLFMITGKLWNIFQENHMSHSGTQSSDILKEEGTAGSYYLPCCTSPAVRHEAFGMKEAGSGCYLSESAGKGVSHGNW</sequence>
<evidence type="ECO:0000313" key="1">
    <source>
        <dbReference type="EMBL" id="RGC35504.1"/>
    </source>
</evidence>
<accession>A0A3E2X1Z7</accession>
<organism evidence="1 2">
    <name type="scientific">Hungatella hathewayi</name>
    <dbReference type="NCBI Taxonomy" id="154046"/>
    <lineage>
        <taxon>Bacteria</taxon>
        <taxon>Bacillati</taxon>
        <taxon>Bacillota</taxon>
        <taxon>Clostridia</taxon>
        <taxon>Lachnospirales</taxon>
        <taxon>Lachnospiraceae</taxon>
        <taxon>Hungatella</taxon>
    </lineage>
</organism>
<dbReference type="Proteomes" id="UP000261111">
    <property type="component" value="Unassembled WGS sequence"/>
</dbReference>